<gene>
    <name evidence="2" type="ORF">DPMN_033743</name>
</gene>
<evidence type="ECO:0000256" key="1">
    <source>
        <dbReference type="SAM" id="MobiDB-lite"/>
    </source>
</evidence>
<evidence type="ECO:0000313" key="3">
    <source>
        <dbReference type="Proteomes" id="UP000828390"/>
    </source>
</evidence>
<feature type="region of interest" description="Disordered" evidence="1">
    <location>
        <begin position="1"/>
        <end position="49"/>
    </location>
</feature>
<evidence type="ECO:0000313" key="2">
    <source>
        <dbReference type="EMBL" id="KAH3870555.1"/>
    </source>
</evidence>
<feature type="compositionally biased region" description="Basic and acidic residues" evidence="1">
    <location>
        <begin position="281"/>
        <end position="291"/>
    </location>
</feature>
<feature type="compositionally biased region" description="Basic and acidic residues" evidence="1">
    <location>
        <begin position="192"/>
        <end position="216"/>
    </location>
</feature>
<comment type="caution">
    <text evidence="2">The sequence shown here is derived from an EMBL/GenBank/DDBJ whole genome shotgun (WGS) entry which is preliminary data.</text>
</comment>
<feature type="compositionally biased region" description="Basic residues" evidence="1">
    <location>
        <begin position="229"/>
        <end position="243"/>
    </location>
</feature>
<name>A0A9D4RLF4_DREPO</name>
<feature type="region of interest" description="Disordered" evidence="1">
    <location>
        <begin position="63"/>
        <end position="300"/>
    </location>
</feature>
<dbReference type="AlphaFoldDB" id="A0A9D4RLF4"/>
<protein>
    <submittedName>
        <fullName evidence="2">Uncharacterized protein</fullName>
    </submittedName>
</protein>
<feature type="compositionally biased region" description="Polar residues" evidence="1">
    <location>
        <begin position="159"/>
        <end position="170"/>
    </location>
</feature>
<dbReference type="Proteomes" id="UP000828390">
    <property type="component" value="Unassembled WGS sequence"/>
</dbReference>
<sequence>MLFPFTSIDSDDHQKKHNKKSKKKLSRADSLSSIDRSSEPEQKRRKHLIPLKFKNKKKQVINAIQGFHSDDEPDATQQPKQMKLTMPSKSPPLGFIVPPLLPRIRSTKSRSLSSGEGRRGEKIKATSLVSPVKKNKVGRRASPEFERETTFEKVRGFRGQTQSRSPSFEKSLSFPPDDKKSRKAEKKKKKESKTLDKSKDISLDRSRGYESRDRELSPVWGFRSNSPMNKKKKNKENKGKKKDRAPSPIREDVVIPKKKKSRMKARDRSMSPVPKKSLGKRSLDRSHDRKELRKLKQFCF</sequence>
<dbReference type="EMBL" id="JAIWYP010000002">
    <property type="protein sequence ID" value="KAH3870555.1"/>
    <property type="molecule type" value="Genomic_DNA"/>
</dbReference>
<organism evidence="2 3">
    <name type="scientific">Dreissena polymorpha</name>
    <name type="common">Zebra mussel</name>
    <name type="synonym">Mytilus polymorpha</name>
    <dbReference type="NCBI Taxonomy" id="45954"/>
    <lineage>
        <taxon>Eukaryota</taxon>
        <taxon>Metazoa</taxon>
        <taxon>Spiralia</taxon>
        <taxon>Lophotrochozoa</taxon>
        <taxon>Mollusca</taxon>
        <taxon>Bivalvia</taxon>
        <taxon>Autobranchia</taxon>
        <taxon>Heteroconchia</taxon>
        <taxon>Euheterodonta</taxon>
        <taxon>Imparidentia</taxon>
        <taxon>Neoheterodontei</taxon>
        <taxon>Myida</taxon>
        <taxon>Dreissenoidea</taxon>
        <taxon>Dreissenidae</taxon>
        <taxon>Dreissena</taxon>
    </lineage>
</organism>
<accession>A0A9D4RLF4</accession>
<keyword evidence="3" id="KW-1185">Reference proteome</keyword>
<feature type="compositionally biased region" description="Basic and acidic residues" evidence="1">
    <location>
        <begin position="141"/>
        <end position="155"/>
    </location>
</feature>
<reference evidence="2" key="2">
    <citation type="submission" date="2020-11" db="EMBL/GenBank/DDBJ databases">
        <authorList>
            <person name="McCartney M.A."/>
            <person name="Auch B."/>
            <person name="Kono T."/>
            <person name="Mallez S."/>
            <person name="Becker A."/>
            <person name="Gohl D.M."/>
            <person name="Silverstein K.A.T."/>
            <person name="Koren S."/>
            <person name="Bechman K.B."/>
            <person name="Herman A."/>
            <person name="Abrahante J.E."/>
            <person name="Garbe J."/>
        </authorList>
    </citation>
    <scope>NUCLEOTIDE SEQUENCE</scope>
    <source>
        <strain evidence="2">Duluth1</strain>
        <tissue evidence="2">Whole animal</tissue>
    </source>
</reference>
<proteinExistence type="predicted"/>
<feature type="compositionally biased region" description="Basic residues" evidence="1">
    <location>
        <begin position="181"/>
        <end position="191"/>
    </location>
</feature>
<reference evidence="2" key="1">
    <citation type="journal article" date="2019" name="bioRxiv">
        <title>The Genome of the Zebra Mussel, Dreissena polymorpha: A Resource for Invasive Species Research.</title>
        <authorList>
            <person name="McCartney M.A."/>
            <person name="Auch B."/>
            <person name="Kono T."/>
            <person name="Mallez S."/>
            <person name="Zhang Y."/>
            <person name="Obille A."/>
            <person name="Becker A."/>
            <person name="Abrahante J.E."/>
            <person name="Garbe J."/>
            <person name="Badalamenti J.P."/>
            <person name="Herman A."/>
            <person name="Mangelson H."/>
            <person name="Liachko I."/>
            <person name="Sullivan S."/>
            <person name="Sone E.D."/>
            <person name="Koren S."/>
            <person name="Silverstein K.A.T."/>
            <person name="Beckman K.B."/>
            <person name="Gohl D.M."/>
        </authorList>
    </citation>
    <scope>NUCLEOTIDE SEQUENCE</scope>
    <source>
        <strain evidence="2">Duluth1</strain>
        <tissue evidence="2">Whole animal</tissue>
    </source>
</reference>
<feature type="compositionally biased region" description="Basic residues" evidence="1">
    <location>
        <begin position="15"/>
        <end position="25"/>
    </location>
</feature>